<dbReference type="GO" id="GO:0032259">
    <property type="term" value="P:methylation"/>
    <property type="evidence" value="ECO:0007669"/>
    <property type="project" value="UniProtKB-KW"/>
</dbReference>
<dbReference type="EMBL" id="FMHV01000002">
    <property type="protein sequence ID" value="SCL33691.1"/>
    <property type="molecule type" value="Genomic_DNA"/>
</dbReference>
<reference evidence="3" key="1">
    <citation type="submission" date="2016-06" db="EMBL/GenBank/DDBJ databases">
        <authorList>
            <person name="Varghese N."/>
            <person name="Submissions Spin"/>
        </authorList>
    </citation>
    <scope>NUCLEOTIDE SEQUENCE [LARGE SCALE GENOMIC DNA]</scope>
    <source>
        <strain evidence="3">DSM 45431</strain>
    </source>
</reference>
<dbReference type="STRING" id="568872.GA0070624_4798"/>
<gene>
    <name evidence="2" type="ORF">GA0070624_4798</name>
</gene>
<dbReference type="SUPFAM" id="SSF53335">
    <property type="entry name" value="S-adenosyl-L-methionine-dependent methyltransferases"/>
    <property type="match status" value="1"/>
</dbReference>
<organism evidence="2 3">
    <name type="scientific">Micromonospora rhizosphaerae</name>
    <dbReference type="NCBI Taxonomy" id="568872"/>
    <lineage>
        <taxon>Bacteria</taxon>
        <taxon>Bacillati</taxon>
        <taxon>Actinomycetota</taxon>
        <taxon>Actinomycetes</taxon>
        <taxon>Micromonosporales</taxon>
        <taxon>Micromonosporaceae</taxon>
        <taxon>Micromonospora</taxon>
    </lineage>
</organism>
<dbReference type="Proteomes" id="UP000199413">
    <property type="component" value="Unassembled WGS sequence"/>
</dbReference>
<sequence>MPNPLEDLQANMWVLAALGRLARQGLLDSPAAADDALAVAAQRLLIAAGLLEPDPVRPSQSLLASLPPDVPAAAHGGLVASTLQLAGTLAGGDPAVWSPEDPETIRSYGLVSGIAVNHVLRRVLANVPGFPNRLDRPGAAFLDVGVGAAGISIELCRRHPSLKAVGLDINPPSVRVGRDAVSAAGLTNRIEVREQSVTEFEEVAAFDLIWVPQPFLPPPVLVAALPRLHRSARPGAVVVMGLAHTAEGGLLGAAGDVQYLMLGGGRMSPGTAGQLLEDAGFLDVRVMTFFGTPLMVARRREVD</sequence>
<accession>A0A1C6SVX6</accession>
<feature type="domain" description="Methyltransferase" evidence="1">
    <location>
        <begin position="142"/>
        <end position="235"/>
    </location>
</feature>
<evidence type="ECO:0000259" key="1">
    <source>
        <dbReference type="Pfam" id="PF13649"/>
    </source>
</evidence>
<keyword evidence="2" id="KW-0808">Transferase</keyword>
<evidence type="ECO:0000313" key="2">
    <source>
        <dbReference type="EMBL" id="SCL33691.1"/>
    </source>
</evidence>
<protein>
    <submittedName>
        <fullName evidence="2">Methyltransferase domain-containing protein</fullName>
    </submittedName>
</protein>
<dbReference type="Pfam" id="PF13649">
    <property type="entry name" value="Methyltransf_25"/>
    <property type="match status" value="1"/>
</dbReference>
<dbReference type="InterPro" id="IPR029063">
    <property type="entry name" value="SAM-dependent_MTases_sf"/>
</dbReference>
<dbReference type="CDD" id="cd02440">
    <property type="entry name" value="AdoMet_MTases"/>
    <property type="match status" value="1"/>
</dbReference>
<evidence type="ECO:0000313" key="3">
    <source>
        <dbReference type="Proteomes" id="UP000199413"/>
    </source>
</evidence>
<name>A0A1C6SVX6_9ACTN</name>
<proteinExistence type="predicted"/>
<dbReference type="OrthoDB" id="582216at2"/>
<dbReference type="InterPro" id="IPR041698">
    <property type="entry name" value="Methyltransf_25"/>
</dbReference>
<dbReference type="AlphaFoldDB" id="A0A1C6SVX6"/>
<dbReference type="GO" id="GO:0008168">
    <property type="term" value="F:methyltransferase activity"/>
    <property type="evidence" value="ECO:0007669"/>
    <property type="project" value="UniProtKB-KW"/>
</dbReference>
<keyword evidence="2" id="KW-0489">Methyltransferase</keyword>
<dbReference type="Gene3D" id="3.40.50.150">
    <property type="entry name" value="Vaccinia Virus protein VP39"/>
    <property type="match status" value="1"/>
</dbReference>
<keyword evidence="3" id="KW-1185">Reference proteome</keyword>
<dbReference type="RefSeq" id="WP_091344741.1">
    <property type="nucleotide sequence ID" value="NZ_FMHV01000002.1"/>
</dbReference>